<dbReference type="AlphaFoldDB" id="A0A446C6E0"/>
<dbReference type="PROSITE" id="PS00794">
    <property type="entry name" value="HPPK"/>
    <property type="match status" value="1"/>
</dbReference>
<dbReference type="Proteomes" id="UP000289465">
    <property type="component" value="Unassembled WGS sequence"/>
</dbReference>
<evidence type="ECO:0000256" key="9">
    <source>
        <dbReference type="ARBA" id="ARBA00022909"/>
    </source>
</evidence>
<dbReference type="InterPro" id="IPR035907">
    <property type="entry name" value="Hppk_sf"/>
</dbReference>
<dbReference type="SUPFAM" id="SSF55083">
    <property type="entry name" value="6-hydroxymethyl-7,8-dihydropterin pyrophosphokinase, HPPK"/>
    <property type="match status" value="1"/>
</dbReference>
<evidence type="ECO:0000313" key="15">
    <source>
        <dbReference type="Proteomes" id="UP000289465"/>
    </source>
</evidence>
<dbReference type="Gene3D" id="3.30.70.560">
    <property type="entry name" value="7,8-Dihydro-6-hydroxymethylpterin-pyrophosphokinase HPPK"/>
    <property type="match status" value="1"/>
</dbReference>
<evidence type="ECO:0000256" key="1">
    <source>
        <dbReference type="ARBA" id="ARBA00005051"/>
    </source>
</evidence>
<comment type="function">
    <text evidence="10">Catalyzes the transfer of pyrophosphate from adenosine triphosphate (ATP) to 6-hydroxymethyl-7,8-dihydropterin, an enzymatic step in folate biosynthesis pathway.</text>
</comment>
<keyword evidence="9" id="KW-0289">Folate biosynthesis</keyword>
<organism evidence="14 15">
    <name type="scientific">Achromobacter veterisilvae</name>
    <dbReference type="NCBI Taxonomy" id="2069367"/>
    <lineage>
        <taxon>Bacteria</taxon>
        <taxon>Pseudomonadati</taxon>
        <taxon>Pseudomonadota</taxon>
        <taxon>Betaproteobacteria</taxon>
        <taxon>Burkholderiales</taxon>
        <taxon>Alcaligenaceae</taxon>
        <taxon>Achromobacter</taxon>
    </lineage>
</organism>
<keyword evidence="8" id="KW-0067">ATP-binding</keyword>
<evidence type="ECO:0000256" key="7">
    <source>
        <dbReference type="ARBA" id="ARBA00022777"/>
    </source>
</evidence>
<dbReference type="GO" id="GO:0016301">
    <property type="term" value="F:kinase activity"/>
    <property type="evidence" value="ECO:0007669"/>
    <property type="project" value="UniProtKB-KW"/>
</dbReference>
<proteinExistence type="inferred from homology"/>
<dbReference type="NCBIfam" id="TIGR01498">
    <property type="entry name" value="folK"/>
    <property type="match status" value="1"/>
</dbReference>
<dbReference type="GO" id="GO:0005524">
    <property type="term" value="F:ATP binding"/>
    <property type="evidence" value="ECO:0007669"/>
    <property type="project" value="UniProtKB-KW"/>
</dbReference>
<reference evidence="14 15" key="1">
    <citation type="submission" date="2018-07" db="EMBL/GenBank/DDBJ databases">
        <authorList>
            <person name="Peeters C."/>
        </authorList>
    </citation>
    <scope>NUCLEOTIDE SEQUENCE [LARGE SCALE GENOMIC DNA]</scope>
    <source>
        <strain evidence="14 15">LMG 30378</strain>
    </source>
</reference>
<dbReference type="EMBL" id="UFQC01000002">
    <property type="protein sequence ID" value="SSW63444.1"/>
    <property type="molecule type" value="Genomic_DNA"/>
</dbReference>
<comment type="similarity">
    <text evidence="2">Belongs to the HPPK family.</text>
</comment>
<dbReference type="NCBIfam" id="NF010692">
    <property type="entry name" value="PRK14092.1"/>
    <property type="match status" value="1"/>
</dbReference>
<dbReference type="GO" id="GO:0003848">
    <property type="term" value="F:2-amino-4-hydroxy-6-hydroxymethyldihydropteridine diphosphokinase activity"/>
    <property type="evidence" value="ECO:0007669"/>
    <property type="project" value="UniProtKB-EC"/>
</dbReference>
<dbReference type="GO" id="GO:0046654">
    <property type="term" value="P:tetrahydrofolate biosynthetic process"/>
    <property type="evidence" value="ECO:0007669"/>
    <property type="project" value="UniProtKB-UniPathway"/>
</dbReference>
<evidence type="ECO:0000313" key="14">
    <source>
        <dbReference type="EMBL" id="SSW63444.1"/>
    </source>
</evidence>
<dbReference type="OrthoDB" id="9808041at2"/>
<evidence type="ECO:0000256" key="6">
    <source>
        <dbReference type="ARBA" id="ARBA00022741"/>
    </source>
</evidence>
<gene>
    <name evidence="14" type="primary">folK</name>
    <name evidence="14" type="ORF">AVE30378_00475</name>
</gene>
<evidence type="ECO:0000256" key="10">
    <source>
        <dbReference type="ARBA" id="ARBA00029409"/>
    </source>
</evidence>
<evidence type="ECO:0000256" key="12">
    <source>
        <dbReference type="ARBA" id="ARBA00033413"/>
    </source>
</evidence>
<comment type="pathway">
    <text evidence="1">Cofactor biosynthesis; tetrahydrofolate biosynthesis; 2-amino-4-hydroxy-6-hydroxymethyl-7,8-dihydropteridine diphosphate from 7,8-dihydroneopterin triphosphate: step 4/4.</text>
</comment>
<evidence type="ECO:0000256" key="8">
    <source>
        <dbReference type="ARBA" id="ARBA00022840"/>
    </source>
</evidence>
<protein>
    <recommendedName>
        <fullName evidence="4">2-amino-4-hydroxy-6-hydroxymethyldihydropteridine pyrophosphokinase</fullName>
        <ecNumber evidence="3">2.7.6.3</ecNumber>
    </recommendedName>
    <alternativeName>
        <fullName evidence="11">6-hydroxymethyl-7,8-dihydropterin pyrophosphokinase</fullName>
    </alternativeName>
    <alternativeName>
        <fullName evidence="12">7,8-dihydro-6-hydroxymethylpterin-pyrophosphokinase</fullName>
    </alternativeName>
</protein>
<dbReference type="Pfam" id="PF01288">
    <property type="entry name" value="HPPK"/>
    <property type="match status" value="1"/>
</dbReference>
<keyword evidence="7 14" id="KW-0418">Kinase</keyword>
<dbReference type="PANTHER" id="PTHR43071">
    <property type="entry name" value="2-AMINO-4-HYDROXY-6-HYDROXYMETHYLDIHYDROPTERIDINE PYROPHOSPHOKINASE"/>
    <property type="match status" value="1"/>
</dbReference>
<accession>A0A446C6E0</accession>
<evidence type="ECO:0000256" key="5">
    <source>
        <dbReference type="ARBA" id="ARBA00022679"/>
    </source>
</evidence>
<feature type="domain" description="7,8-dihydro-6-hydroxymethylpterin-pyrophosphokinase" evidence="13">
    <location>
        <begin position="91"/>
        <end position="102"/>
    </location>
</feature>
<evidence type="ECO:0000256" key="3">
    <source>
        <dbReference type="ARBA" id="ARBA00013253"/>
    </source>
</evidence>
<evidence type="ECO:0000256" key="2">
    <source>
        <dbReference type="ARBA" id="ARBA00005810"/>
    </source>
</evidence>
<dbReference type="UniPathway" id="UPA00077">
    <property type="reaction ID" value="UER00155"/>
</dbReference>
<evidence type="ECO:0000256" key="11">
    <source>
        <dbReference type="ARBA" id="ARBA00029766"/>
    </source>
</evidence>
<sequence length="160" mass="17558">MAPSSVRAYVGLGANLGDGAATLRQVLAELRDTDGILAVAASPFYRSAPVEATGPDFINAVAAVDTDLAPLALLDALQALENRHGRQRPYKNAPRTLDLDLLLYGDVRMEHERLSLPHPRMRLRAFVLLPLRDLAPEMVLEGRRIEDWIGGVRDQAIERA</sequence>
<dbReference type="GO" id="GO:0046656">
    <property type="term" value="P:folic acid biosynthetic process"/>
    <property type="evidence" value="ECO:0007669"/>
    <property type="project" value="UniProtKB-KW"/>
</dbReference>
<dbReference type="RefSeq" id="WP_129239170.1">
    <property type="nucleotide sequence ID" value="NZ_UFQC01000002.1"/>
</dbReference>
<dbReference type="InterPro" id="IPR000550">
    <property type="entry name" value="Hppk"/>
</dbReference>
<keyword evidence="6" id="KW-0547">Nucleotide-binding</keyword>
<keyword evidence="5 14" id="KW-0808">Transferase</keyword>
<name>A0A446C6E0_9BURK</name>
<dbReference type="EC" id="2.7.6.3" evidence="3"/>
<dbReference type="PANTHER" id="PTHR43071:SF1">
    <property type="entry name" value="2-AMINO-4-HYDROXY-6-HYDROXYMETHYLDIHYDROPTERIDINE PYROPHOSPHOKINASE"/>
    <property type="match status" value="1"/>
</dbReference>
<evidence type="ECO:0000259" key="13">
    <source>
        <dbReference type="PROSITE" id="PS00794"/>
    </source>
</evidence>
<evidence type="ECO:0000256" key="4">
    <source>
        <dbReference type="ARBA" id="ARBA00016218"/>
    </source>
</evidence>
<dbReference type="CDD" id="cd00483">
    <property type="entry name" value="HPPK"/>
    <property type="match status" value="1"/>
</dbReference>